<dbReference type="RefSeq" id="WP_278529048.1">
    <property type="nucleotide sequence ID" value="NZ_JABZST010000022.1"/>
</dbReference>
<proteinExistence type="predicted"/>
<organism evidence="1 2">
    <name type="scientific">Prevotella histicola</name>
    <dbReference type="NCBI Taxonomy" id="470565"/>
    <lineage>
        <taxon>Bacteria</taxon>
        <taxon>Pseudomonadati</taxon>
        <taxon>Bacteroidota</taxon>
        <taxon>Bacteroidia</taxon>
        <taxon>Bacteroidales</taxon>
        <taxon>Prevotellaceae</taxon>
        <taxon>Prevotella</taxon>
    </lineage>
</organism>
<evidence type="ECO:0000313" key="2">
    <source>
        <dbReference type="Proteomes" id="UP000757461"/>
    </source>
</evidence>
<name>A0A930HZ99_9BACT</name>
<dbReference type="AlphaFoldDB" id="A0A930HZ99"/>
<dbReference type="PROSITE" id="PS51257">
    <property type="entry name" value="PROKAR_LIPOPROTEIN"/>
    <property type="match status" value="1"/>
</dbReference>
<evidence type="ECO:0000313" key="1">
    <source>
        <dbReference type="EMBL" id="MBF1414807.1"/>
    </source>
</evidence>
<reference evidence="1" key="1">
    <citation type="submission" date="2020-04" db="EMBL/GenBank/DDBJ databases">
        <title>Deep metagenomics examines the oral microbiome during advanced dental caries in children, revealing novel taxa and co-occurrences with host molecules.</title>
        <authorList>
            <person name="Baker J.L."/>
            <person name="Morton J.T."/>
            <person name="Dinis M."/>
            <person name="Alvarez R."/>
            <person name="Tran N.C."/>
            <person name="Knight R."/>
            <person name="Edlund A."/>
        </authorList>
    </citation>
    <scope>NUCLEOTIDE SEQUENCE</scope>
    <source>
        <strain evidence="1">JCVI_25_bin.9</strain>
    </source>
</reference>
<accession>A0A930HZ99</accession>
<dbReference type="Gene3D" id="3.10.450.50">
    <property type="match status" value="1"/>
</dbReference>
<evidence type="ECO:0008006" key="3">
    <source>
        <dbReference type="Google" id="ProtNLM"/>
    </source>
</evidence>
<dbReference type="Proteomes" id="UP000757461">
    <property type="component" value="Unassembled WGS sequence"/>
</dbReference>
<dbReference type="EMBL" id="JABZSQ010000058">
    <property type="protein sequence ID" value="MBF1414807.1"/>
    <property type="molecule type" value="Genomic_DNA"/>
</dbReference>
<sequence>MKQLFSAFLLAGVLLLAACSEKKEAVEQGNLAAQAAKHYYELLLKGKYDAFLNAENRPDKLPDTYREQLLINLRKFIAVQDSVHHGINSVSIGSSVFTGKDSAASVFLLFHYGDKTTEQVIVPMVKKKGKWIMR</sequence>
<comment type="caution">
    <text evidence="1">The sequence shown here is derived from an EMBL/GenBank/DDBJ whole genome shotgun (WGS) entry which is preliminary data.</text>
</comment>
<gene>
    <name evidence="1" type="ORF">HXN33_04405</name>
</gene>
<protein>
    <recommendedName>
        <fullName evidence="3">Lipoprotein</fullName>
    </recommendedName>
</protein>